<evidence type="ECO:0000259" key="3">
    <source>
        <dbReference type="Pfam" id="PF14219"/>
    </source>
</evidence>
<dbReference type="Proteomes" id="UP000516173">
    <property type="component" value="Chromosome"/>
</dbReference>
<dbReference type="Pfam" id="PF14219">
    <property type="entry name" value="DUF4328"/>
    <property type="match status" value="1"/>
</dbReference>
<protein>
    <recommendedName>
        <fullName evidence="3">DUF4328 domain-containing protein</fullName>
    </recommendedName>
</protein>
<name>A0A7G1KHD6_9NOCA</name>
<feature type="transmembrane region" description="Helical" evidence="2">
    <location>
        <begin position="183"/>
        <end position="202"/>
    </location>
</feature>
<dbReference type="KEGG" id="nwl:NWFMUON74_24090"/>
<gene>
    <name evidence="4" type="ORF">NWFMUON74_24090</name>
</gene>
<keyword evidence="5" id="KW-1185">Reference proteome</keyword>
<sequence>MAVETVRRGGGGRRSSVLGGAAIVLMAGTVALLFVSAVIDGLRLADFERYWAHPQGVRRQWHSDTWAGSAASFLLVGAGAAVIAWFWYARRGAQTRCAARHTLHAGWAIGGWFCPVVNIWFPHTVLADVVRASDPHTPVDAPDLRGRPAGALVTVWWLSFLSNWVLAILVVRLSAPEPRSKTTGEYVMSGVAPVGGWGLIAAELAQTGVLAVAAICLAVIIIRVQRWQGTSGGRPVTLTGAAAASTSATPWAVRGNSGAAPVSASAQAADSGTPPAGPPALPEGRRPAPNNSVLFIAGALIAVVVVTAVIGIGIASVDRPTDGFTRSSATATTSASGATPAWGATQWIADMFPQLLPVKPMPHADQGSPEAAHIGYHRLTCEADASTDTRIECAGDTRANRNPFMGIDCFRGPPRSGAAERYPLVETWSRRSGTVGVRRATRDGQDAIWLTFDDLPRSQCTIYSTWRDHRMDELLAWWRSTPL</sequence>
<keyword evidence="2" id="KW-0472">Membrane</keyword>
<proteinExistence type="predicted"/>
<dbReference type="GeneID" id="80346970"/>
<feature type="compositionally biased region" description="Low complexity" evidence="1">
    <location>
        <begin position="257"/>
        <end position="271"/>
    </location>
</feature>
<accession>A0A7G1KHD6</accession>
<keyword evidence="2" id="KW-0812">Transmembrane</keyword>
<evidence type="ECO:0000256" key="2">
    <source>
        <dbReference type="SAM" id="Phobius"/>
    </source>
</evidence>
<evidence type="ECO:0000313" key="5">
    <source>
        <dbReference type="Proteomes" id="UP000516173"/>
    </source>
</evidence>
<feature type="transmembrane region" description="Helical" evidence="2">
    <location>
        <begin position="17"/>
        <end position="39"/>
    </location>
</feature>
<feature type="domain" description="DUF4328" evidence="3">
    <location>
        <begin position="66"/>
        <end position="220"/>
    </location>
</feature>
<feature type="transmembrane region" description="Helical" evidence="2">
    <location>
        <begin position="208"/>
        <end position="224"/>
    </location>
</feature>
<feature type="transmembrane region" description="Helical" evidence="2">
    <location>
        <begin position="66"/>
        <end position="89"/>
    </location>
</feature>
<feature type="transmembrane region" description="Helical" evidence="2">
    <location>
        <begin position="101"/>
        <end position="121"/>
    </location>
</feature>
<feature type="transmembrane region" description="Helical" evidence="2">
    <location>
        <begin position="149"/>
        <end position="171"/>
    </location>
</feature>
<reference evidence="4 5" key="1">
    <citation type="submission" date="2020-08" db="EMBL/GenBank/DDBJ databases">
        <title>Genome Sequencing of Nocardia wallacei strain FMUON74 and assembly.</title>
        <authorList>
            <person name="Toyokawa M."/>
            <person name="Uesaka K."/>
        </authorList>
    </citation>
    <scope>NUCLEOTIDE SEQUENCE [LARGE SCALE GENOMIC DNA]</scope>
    <source>
        <strain evidence="4 5">FMUON74</strain>
    </source>
</reference>
<feature type="transmembrane region" description="Helical" evidence="2">
    <location>
        <begin position="293"/>
        <end position="317"/>
    </location>
</feature>
<keyword evidence="2" id="KW-1133">Transmembrane helix</keyword>
<dbReference type="AlphaFoldDB" id="A0A7G1KHD6"/>
<evidence type="ECO:0000313" key="4">
    <source>
        <dbReference type="EMBL" id="BCK54637.1"/>
    </source>
</evidence>
<dbReference type="RefSeq" id="WP_187687873.1">
    <property type="nucleotide sequence ID" value="NZ_AP023396.1"/>
</dbReference>
<dbReference type="InterPro" id="IPR025565">
    <property type="entry name" value="DUF4328"/>
</dbReference>
<organism evidence="4 5">
    <name type="scientific">Nocardia wallacei</name>
    <dbReference type="NCBI Taxonomy" id="480035"/>
    <lineage>
        <taxon>Bacteria</taxon>
        <taxon>Bacillati</taxon>
        <taxon>Actinomycetota</taxon>
        <taxon>Actinomycetes</taxon>
        <taxon>Mycobacteriales</taxon>
        <taxon>Nocardiaceae</taxon>
        <taxon>Nocardia</taxon>
    </lineage>
</organism>
<dbReference type="EMBL" id="AP023396">
    <property type="protein sequence ID" value="BCK54637.1"/>
    <property type="molecule type" value="Genomic_DNA"/>
</dbReference>
<feature type="region of interest" description="Disordered" evidence="1">
    <location>
        <begin position="254"/>
        <end position="285"/>
    </location>
</feature>
<evidence type="ECO:0000256" key="1">
    <source>
        <dbReference type="SAM" id="MobiDB-lite"/>
    </source>
</evidence>